<dbReference type="AlphaFoldDB" id="A0AAN8VA60"/>
<dbReference type="GO" id="GO:0005525">
    <property type="term" value="F:GTP binding"/>
    <property type="evidence" value="ECO:0007669"/>
    <property type="project" value="InterPro"/>
</dbReference>
<name>A0AAN8VA60_9MAGN</name>
<dbReference type="Pfam" id="PF21516">
    <property type="entry name" value="YqeH-like_C"/>
    <property type="match status" value="1"/>
</dbReference>
<dbReference type="CDD" id="cd01855">
    <property type="entry name" value="YqeH"/>
    <property type="match status" value="1"/>
</dbReference>
<dbReference type="GO" id="GO:0003924">
    <property type="term" value="F:GTPase activity"/>
    <property type="evidence" value="ECO:0007669"/>
    <property type="project" value="InterPro"/>
</dbReference>
<dbReference type="SUPFAM" id="SSF52540">
    <property type="entry name" value="P-loop containing nucleoside triphosphate hydrolases"/>
    <property type="match status" value="1"/>
</dbReference>
<dbReference type="PROSITE" id="PS51721">
    <property type="entry name" value="G_CP"/>
    <property type="match status" value="1"/>
</dbReference>
<dbReference type="InterPro" id="IPR006073">
    <property type="entry name" value="GTP-bd"/>
</dbReference>
<dbReference type="Pfam" id="PF01926">
    <property type="entry name" value="MMR_HSR1"/>
    <property type="match status" value="1"/>
</dbReference>
<dbReference type="InterPro" id="IPR030378">
    <property type="entry name" value="G_CP_dom"/>
</dbReference>
<dbReference type="PANTHER" id="PTHR47569">
    <property type="entry name" value="NO-ASSOCIATED PROTEIN 1, CHLOROPLASTIC/MITOCHONDRIAL"/>
    <property type="match status" value="1"/>
</dbReference>
<keyword evidence="3" id="KW-1185">Reference proteome</keyword>
<reference evidence="2 3" key="1">
    <citation type="submission" date="2023-12" db="EMBL/GenBank/DDBJ databases">
        <title>A high-quality genome assembly for Dillenia turbinata (Dilleniales).</title>
        <authorList>
            <person name="Chanderbali A."/>
        </authorList>
    </citation>
    <scope>NUCLEOTIDE SEQUENCE [LARGE SCALE GENOMIC DNA]</scope>
    <source>
        <strain evidence="2">LSX21</strain>
        <tissue evidence="2">Leaf</tissue>
    </source>
</reference>
<evidence type="ECO:0000313" key="2">
    <source>
        <dbReference type="EMBL" id="KAK6926411.1"/>
    </source>
</evidence>
<proteinExistence type="predicted"/>
<sequence>MSLTLRTLTISRAPLSLPHHLLNPNPNSPRRTHTIRPNPIICKATDAQTRQISTSEPDGSGAAAPTRGEIFLDRHHSLEASSFVLAGNKKDKKKTEKEKRIESVKKLSASSIASCYGCGAPLQTSELDAPGYVDPETYALKKKHHQLRRVLCGRCRLLSHGHMITAVGGHGGYAGGKQFVTAEELRDKLSHLRYEKALIVKLVDIVDFNGSFLARVRDLVGANPIILVVTKVDLLPKGTDLNCVGDWVVEATMKKKLNVLSVHLTSSKSLIGVAGVLSEIQKEKKGRDVYILGAANVGKSAFINALLKMMAEKDPVAAAAQKYKPIMSAVPGTTLGPIEIDAFLGGGKLYDTPGVHLHHRQAAVIHSEDLPALAPQSRLRGQSISSSVASSLKRIGEENETRDLNGYSIFWGGLARIDVLKISPLMCLTFYGPKVVPIHTVRTDLADLFYQKELGVLLTPPSRKQKTEDWTGLGTERHLQIEFESWERPTCDVAISGLGWITVEPIRNGHDASDLSPVEVPKELQVVIRVPKPVEIFIRPPMPLGKAGAEWYQYRELTEKEQEIRPRWYF</sequence>
<dbReference type="EMBL" id="JBAMMX010000015">
    <property type="protein sequence ID" value="KAK6926411.1"/>
    <property type="molecule type" value="Genomic_DNA"/>
</dbReference>
<protein>
    <submittedName>
        <fullName evidence="2">GTP binding domain</fullName>
    </submittedName>
</protein>
<gene>
    <name evidence="2" type="ORF">RJ641_008130</name>
</gene>
<dbReference type="PANTHER" id="PTHR47569:SF2">
    <property type="entry name" value="NO-ASSOCIATED PROTEIN 1, CHLOROPLASTIC_MITOCHONDRIAL"/>
    <property type="match status" value="1"/>
</dbReference>
<dbReference type="InterPro" id="IPR044229">
    <property type="entry name" value="NOA1"/>
</dbReference>
<organism evidence="2 3">
    <name type="scientific">Dillenia turbinata</name>
    <dbReference type="NCBI Taxonomy" id="194707"/>
    <lineage>
        <taxon>Eukaryota</taxon>
        <taxon>Viridiplantae</taxon>
        <taxon>Streptophyta</taxon>
        <taxon>Embryophyta</taxon>
        <taxon>Tracheophyta</taxon>
        <taxon>Spermatophyta</taxon>
        <taxon>Magnoliopsida</taxon>
        <taxon>eudicotyledons</taxon>
        <taxon>Gunneridae</taxon>
        <taxon>Pentapetalae</taxon>
        <taxon>Dilleniales</taxon>
        <taxon>Dilleniaceae</taxon>
        <taxon>Dillenia</taxon>
    </lineage>
</organism>
<dbReference type="InterPro" id="IPR027417">
    <property type="entry name" value="P-loop_NTPase"/>
</dbReference>
<feature type="domain" description="CP-type G" evidence="1">
    <location>
        <begin position="182"/>
        <end position="358"/>
    </location>
</feature>
<evidence type="ECO:0000259" key="1">
    <source>
        <dbReference type="PROSITE" id="PS51721"/>
    </source>
</evidence>
<comment type="caution">
    <text evidence="2">The sequence shown here is derived from an EMBL/GenBank/DDBJ whole genome shotgun (WGS) entry which is preliminary data.</text>
</comment>
<accession>A0AAN8VA60</accession>
<dbReference type="InterPro" id="IPR048422">
    <property type="entry name" value="NOA1/YqeH-like_C"/>
</dbReference>
<dbReference type="Gene3D" id="3.40.50.300">
    <property type="entry name" value="P-loop containing nucleotide triphosphate hydrolases"/>
    <property type="match status" value="1"/>
</dbReference>
<dbReference type="Proteomes" id="UP001370490">
    <property type="component" value="Unassembled WGS sequence"/>
</dbReference>
<evidence type="ECO:0000313" key="3">
    <source>
        <dbReference type="Proteomes" id="UP001370490"/>
    </source>
</evidence>